<dbReference type="EMBL" id="CM010715">
    <property type="protein sequence ID" value="RZC43902.1"/>
    <property type="molecule type" value="Genomic_DNA"/>
</dbReference>
<reference evidence="8 9" key="1">
    <citation type="journal article" date="2018" name="Science">
        <title>The opium poppy genome and morphinan production.</title>
        <authorList>
            <person name="Guo L."/>
            <person name="Winzer T."/>
            <person name="Yang X."/>
            <person name="Li Y."/>
            <person name="Ning Z."/>
            <person name="He Z."/>
            <person name="Teodor R."/>
            <person name="Lu Y."/>
            <person name="Bowser T.A."/>
            <person name="Graham I.A."/>
            <person name="Ye K."/>
        </authorList>
    </citation>
    <scope>NUCLEOTIDE SEQUENCE [LARGE SCALE GENOMIC DNA]</scope>
    <source>
        <strain evidence="9">cv. HN1</strain>
        <tissue evidence="8">Leaves</tissue>
    </source>
</reference>
<dbReference type="InterPro" id="IPR015421">
    <property type="entry name" value="PyrdxlP-dep_Trfase_major"/>
</dbReference>
<dbReference type="InterPro" id="IPR023213">
    <property type="entry name" value="CAT-like_dom_sf"/>
</dbReference>
<name>A0A4Y7I886_PAPSO</name>
<dbReference type="AlphaFoldDB" id="A0A4Y7I886"/>
<sequence>MDTLGNISRNPLDPEEFRRQGHMIVDFLADYYGDIEYYPVRSQVEPGYLSKRLPESAPYSSESIETILKDINVPITLLIFPLPPPLQATELESVVMNWLGQMLNLPKSFLFTSELGSSGGGVLQGTTCEALLCTLVAARDQMLRKFGRDNISKLVVYASDQTHCALQKGAKIAGIHPNNFPVIATSKATEFALSRDSLLTAILADIEAGLVPLYLCATVGTTSSTAVDPVGPLCKVAKKYGIWVHVDAAYAGSAYIELFPYHDRLAVSQPRNPPRVEFAHGSIEFRKTTTNLDTAPMIFPSLHKTIIVNYSVESINKLKVMVNDNPDRRYNTFVCFLSHVWKKVTQVRGLGLEESSQVRIAVNGRTRISEPVVPMEYFGNLLLWAYPILKVRELLNESHAYIAQVILNEVNRVNDRYFKSFIDFGAGVYEAEELQETTSEPGSTLCPNLEVDSWLGFPVHDIDFGSGSPCAIIPPNSPFEGIVVFILADGGVDVKLTLFAKHVSLFKKISHSIDGKLSCSSL</sequence>
<dbReference type="SUPFAM" id="SSF53383">
    <property type="entry name" value="PLP-dependent transferases"/>
    <property type="match status" value="1"/>
</dbReference>
<accession>A0A4Y7I886</accession>
<comment type="subunit">
    <text evidence="2">Homodimer.</text>
</comment>
<dbReference type="GO" id="GO:0030170">
    <property type="term" value="F:pyridoxal phosphate binding"/>
    <property type="evidence" value="ECO:0007669"/>
    <property type="project" value="InterPro"/>
</dbReference>
<organism evidence="8 9">
    <name type="scientific">Papaver somniferum</name>
    <name type="common">Opium poppy</name>
    <dbReference type="NCBI Taxonomy" id="3469"/>
    <lineage>
        <taxon>Eukaryota</taxon>
        <taxon>Viridiplantae</taxon>
        <taxon>Streptophyta</taxon>
        <taxon>Embryophyta</taxon>
        <taxon>Tracheophyta</taxon>
        <taxon>Spermatophyta</taxon>
        <taxon>Magnoliopsida</taxon>
        <taxon>Ranunculales</taxon>
        <taxon>Papaveraceae</taxon>
        <taxon>Papaveroideae</taxon>
        <taxon>Papaver</taxon>
    </lineage>
</organism>
<dbReference type="PANTHER" id="PTHR11999">
    <property type="entry name" value="GROUP II PYRIDOXAL-5-PHOSPHATE DECARBOXYLASE"/>
    <property type="match status" value="1"/>
</dbReference>
<keyword evidence="9" id="KW-1185">Reference proteome</keyword>
<dbReference type="EC" id="4.1.1.25" evidence="6"/>
<keyword evidence="5 7" id="KW-0456">Lyase</keyword>
<dbReference type="PANTHER" id="PTHR11999:SF96">
    <property type="entry name" value="TYROSINE DECARBOXYLASE"/>
    <property type="match status" value="1"/>
</dbReference>
<evidence type="ECO:0000313" key="8">
    <source>
        <dbReference type="EMBL" id="RZC43902.1"/>
    </source>
</evidence>
<dbReference type="Gramene" id="RZC43902">
    <property type="protein sequence ID" value="RZC43902"/>
    <property type="gene ID" value="C5167_036852"/>
</dbReference>
<evidence type="ECO:0000256" key="6">
    <source>
        <dbReference type="ARBA" id="ARBA00023470"/>
    </source>
</evidence>
<evidence type="ECO:0000256" key="3">
    <source>
        <dbReference type="ARBA" id="ARBA00022793"/>
    </source>
</evidence>
<dbReference type="PRINTS" id="PR00800">
    <property type="entry name" value="YHDCRBOXLASE"/>
</dbReference>
<comment type="similarity">
    <text evidence="7">Belongs to the group II decarboxylase family.</text>
</comment>
<dbReference type="Pfam" id="PF00282">
    <property type="entry name" value="Pyridoxal_deC"/>
    <property type="match status" value="1"/>
</dbReference>
<proteinExistence type="inferred from homology"/>
<keyword evidence="3" id="KW-0210">Decarboxylase</keyword>
<evidence type="ECO:0000256" key="1">
    <source>
        <dbReference type="ARBA" id="ARBA00001933"/>
    </source>
</evidence>
<evidence type="ECO:0000256" key="5">
    <source>
        <dbReference type="ARBA" id="ARBA00023239"/>
    </source>
</evidence>
<dbReference type="Gene3D" id="3.40.640.10">
    <property type="entry name" value="Type I PLP-dependent aspartate aminotransferase-like (Major domain)"/>
    <property type="match status" value="1"/>
</dbReference>
<evidence type="ECO:0000256" key="7">
    <source>
        <dbReference type="RuleBase" id="RU000382"/>
    </source>
</evidence>
<dbReference type="GO" id="GO:0005737">
    <property type="term" value="C:cytoplasm"/>
    <property type="evidence" value="ECO:0007669"/>
    <property type="project" value="TreeGrafter"/>
</dbReference>
<dbReference type="STRING" id="3469.A0A4Y7I886"/>
<gene>
    <name evidence="8" type="ORF">C5167_036852</name>
</gene>
<evidence type="ECO:0000256" key="2">
    <source>
        <dbReference type="ARBA" id="ARBA00011738"/>
    </source>
</evidence>
<dbReference type="GO" id="GO:0004837">
    <property type="term" value="F:tyrosine decarboxylase activity"/>
    <property type="evidence" value="ECO:0007669"/>
    <property type="project" value="UniProtKB-EC"/>
</dbReference>
<protein>
    <recommendedName>
        <fullName evidence="6">tyrosine decarboxylase</fullName>
        <ecNumber evidence="6">4.1.1.25</ecNumber>
    </recommendedName>
</protein>
<dbReference type="Gene3D" id="3.30.559.10">
    <property type="entry name" value="Chloramphenicol acetyltransferase-like domain"/>
    <property type="match status" value="1"/>
</dbReference>
<comment type="cofactor">
    <cofactor evidence="1 7">
        <name>pyridoxal 5'-phosphate</name>
        <dbReference type="ChEBI" id="CHEBI:597326"/>
    </cofactor>
</comment>
<dbReference type="Gene3D" id="1.20.1340.10">
    <property type="entry name" value="dopa decarboxylase, N-terminal domain"/>
    <property type="match status" value="1"/>
</dbReference>
<dbReference type="Proteomes" id="UP000316621">
    <property type="component" value="Chromosome 1"/>
</dbReference>
<keyword evidence="4 7" id="KW-0663">Pyridoxal phosphate</keyword>
<dbReference type="GO" id="GO:0006520">
    <property type="term" value="P:amino acid metabolic process"/>
    <property type="evidence" value="ECO:0007669"/>
    <property type="project" value="InterPro"/>
</dbReference>
<dbReference type="InterPro" id="IPR015424">
    <property type="entry name" value="PyrdxlP-dep_Trfase"/>
</dbReference>
<evidence type="ECO:0000313" key="9">
    <source>
        <dbReference type="Proteomes" id="UP000316621"/>
    </source>
</evidence>
<dbReference type="GO" id="GO:0019752">
    <property type="term" value="P:carboxylic acid metabolic process"/>
    <property type="evidence" value="ECO:0007669"/>
    <property type="project" value="InterPro"/>
</dbReference>
<dbReference type="InterPro" id="IPR010977">
    <property type="entry name" value="Aromatic_deC"/>
</dbReference>
<evidence type="ECO:0000256" key="4">
    <source>
        <dbReference type="ARBA" id="ARBA00022898"/>
    </source>
</evidence>
<dbReference type="InterPro" id="IPR002129">
    <property type="entry name" value="PyrdxlP-dep_de-COase"/>
</dbReference>